<dbReference type="EMBL" id="RXIC02000024">
    <property type="protein sequence ID" value="KAB1209529.1"/>
    <property type="molecule type" value="Genomic_DNA"/>
</dbReference>
<gene>
    <name evidence="1" type="ORF">CJ030_MR6G002436</name>
</gene>
<reference evidence="1 2" key="1">
    <citation type="journal article" date="2019" name="Plant Biotechnol. J.">
        <title>The red bayberry genome and genetic basis of sex determination.</title>
        <authorList>
            <person name="Jia H.M."/>
            <person name="Jia H.J."/>
            <person name="Cai Q.L."/>
            <person name="Wang Y."/>
            <person name="Zhao H.B."/>
            <person name="Yang W.F."/>
            <person name="Wang G.Y."/>
            <person name="Li Y.H."/>
            <person name="Zhan D.L."/>
            <person name="Shen Y.T."/>
            <person name="Niu Q.F."/>
            <person name="Chang L."/>
            <person name="Qiu J."/>
            <person name="Zhao L."/>
            <person name="Xie H.B."/>
            <person name="Fu W.Y."/>
            <person name="Jin J."/>
            <person name="Li X.W."/>
            <person name="Jiao Y."/>
            <person name="Zhou C.C."/>
            <person name="Tu T."/>
            <person name="Chai C.Y."/>
            <person name="Gao J.L."/>
            <person name="Fan L.J."/>
            <person name="van de Weg E."/>
            <person name="Wang J.Y."/>
            <person name="Gao Z.S."/>
        </authorList>
    </citation>
    <scope>NUCLEOTIDE SEQUENCE [LARGE SCALE GENOMIC DNA]</scope>
    <source>
        <tissue evidence="1">Leaves</tissue>
    </source>
</reference>
<proteinExistence type="predicted"/>
<name>A0A6A1V9K7_9ROSI</name>
<dbReference type="AlphaFoldDB" id="A0A6A1V9K7"/>
<evidence type="ECO:0000313" key="1">
    <source>
        <dbReference type="EMBL" id="KAB1209529.1"/>
    </source>
</evidence>
<dbReference type="OrthoDB" id="1921870at2759"/>
<accession>A0A6A1V9K7</accession>
<protein>
    <submittedName>
        <fullName evidence="1">Uncharacterized protein</fullName>
    </submittedName>
</protein>
<evidence type="ECO:0000313" key="2">
    <source>
        <dbReference type="Proteomes" id="UP000516437"/>
    </source>
</evidence>
<organism evidence="1 2">
    <name type="scientific">Morella rubra</name>
    <name type="common">Chinese bayberry</name>
    <dbReference type="NCBI Taxonomy" id="262757"/>
    <lineage>
        <taxon>Eukaryota</taxon>
        <taxon>Viridiplantae</taxon>
        <taxon>Streptophyta</taxon>
        <taxon>Embryophyta</taxon>
        <taxon>Tracheophyta</taxon>
        <taxon>Spermatophyta</taxon>
        <taxon>Magnoliopsida</taxon>
        <taxon>eudicotyledons</taxon>
        <taxon>Gunneridae</taxon>
        <taxon>Pentapetalae</taxon>
        <taxon>rosids</taxon>
        <taxon>fabids</taxon>
        <taxon>Fagales</taxon>
        <taxon>Myricaceae</taxon>
        <taxon>Morella</taxon>
    </lineage>
</organism>
<dbReference type="Proteomes" id="UP000516437">
    <property type="component" value="Chromosome 6"/>
</dbReference>
<comment type="caution">
    <text evidence="1">The sequence shown here is derived from an EMBL/GenBank/DDBJ whole genome shotgun (WGS) entry which is preliminary data.</text>
</comment>
<keyword evidence="2" id="KW-1185">Reference proteome</keyword>
<sequence length="138" mass="16240">MEDHFDHDYTHQEDVKTVVKTMMTACRTHRNQMHAYFKKFLSKEAALLKPTLIPKKNNGRSYAICSLTKHYESSEINSVELYKKNYTNKDGVWTSKGAREIYERMDAFQCQCDLEGKTYTEIEVYFEILGKKLDMFGD</sequence>